<gene>
    <name evidence="1" type="ORF">VC83_05064</name>
</gene>
<reference evidence="1" key="1">
    <citation type="submission" date="2016-03" db="EMBL/GenBank/DDBJ databases">
        <title>Updated assembly of Pseudogymnoascus destructans, the fungus causing white-nose syndrome of bats.</title>
        <authorList>
            <person name="Palmer J.M."/>
            <person name="Drees K.P."/>
            <person name="Foster J.T."/>
            <person name="Lindner D.L."/>
        </authorList>
    </citation>
    <scope>NUCLEOTIDE SEQUENCE [LARGE SCALE GENOMIC DNA]</scope>
    <source>
        <strain evidence="1">20631-21</strain>
    </source>
</reference>
<dbReference type="Proteomes" id="UP000077154">
    <property type="component" value="Unassembled WGS sequence"/>
</dbReference>
<dbReference type="OrthoDB" id="10406993at2759"/>
<dbReference type="GeneID" id="36288131"/>
<proteinExistence type="predicted"/>
<sequence length="107" mass="11900">MLERLLHGGETFSKSGTWCRRQVEQRTDAARGPSEMGGPMKLAGAEVLWNTQPALCEYYSGRASTPDLPDRLQRDMAPFPTDALAIVFGSDRQDYFSIAPNAIDDYD</sequence>
<name>A0A177ABS6_9PEZI</name>
<accession>A0A177ABS6</accession>
<dbReference type="RefSeq" id="XP_024323918.1">
    <property type="nucleotide sequence ID" value="XM_024468689.1"/>
</dbReference>
<dbReference type="AlphaFoldDB" id="A0A177ABS6"/>
<evidence type="ECO:0000313" key="1">
    <source>
        <dbReference type="EMBL" id="OAF58634.1"/>
    </source>
</evidence>
<organism evidence="1">
    <name type="scientific">Pseudogymnoascus destructans</name>
    <dbReference type="NCBI Taxonomy" id="655981"/>
    <lineage>
        <taxon>Eukaryota</taxon>
        <taxon>Fungi</taxon>
        <taxon>Dikarya</taxon>
        <taxon>Ascomycota</taxon>
        <taxon>Pezizomycotina</taxon>
        <taxon>Leotiomycetes</taxon>
        <taxon>Thelebolales</taxon>
        <taxon>Thelebolaceae</taxon>
        <taxon>Pseudogymnoascus</taxon>
    </lineage>
</organism>
<dbReference type="EMBL" id="KV441396">
    <property type="protein sequence ID" value="OAF58634.1"/>
    <property type="molecule type" value="Genomic_DNA"/>
</dbReference>
<protein>
    <submittedName>
        <fullName evidence="1">Uncharacterized protein</fullName>
    </submittedName>
</protein>